<dbReference type="PROSITE" id="PS50977">
    <property type="entry name" value="HTH_TETR_2"/>
    <property type="match status" value="1"/>
</dbReference>
<evidence type="ECO:0000256" key="1">
    <source>
        <dbReference type="ARBA" id="ARBA00023015"/>
    </source>
</evidence>
<dbReference type="InterPro" id="IPR001647">
    <property type="entry name" value="HTH_TetR"/>
</dbReference>
<dbReference type="InterPro" id="IPR023772">
    <property type="entry name" value="DNA-bd_HTH_TetR-type_CS"/>
</dbReference>
<name>A0A6N6VI80_9HYPH</name>
<dbReference type="SUPFAM" id="SSF48498">
    <property type="entry name" value="Tetracyclin repressor-like, C-terminal domain"/>
    <property type="match status" value="1"/>
</dbReference>
<evidence type="ECO:0000256" key="4">
    <source>
        <dbReference type="PROSITE-ProRule" id="PRU00335"/>
    </source>
</evidence>
<dbReference type="InterPro" id="IPR049513">
    <property type="entry name" value="TetR_C_40"/>
</dbReference>
<gene>
    <name evidence="6" type="ORF">F2P47_12100</name>
</gene>
<dbReference type="Gene3D" id="1.10.357.10">
    <property type="entry name" value="Tetracycline Repressor, domain 2"/>
    <property type="match status" value="1"/>
</dbReference>
<dbReference type="GO" id="GO:0000976">
    <property type="term" value="F:transcription cis-regulatory region binding"/>
    <property type="evidence" value="ECO:0007669"/>
    <property type="project" value="TreeGrafter"/>
</dbReference>
<evidence type="ECO:0000256" key="3">
    <source>
        <dbReference type="ARBA" id="ARBA00023163"/>
    </source>
</evidence>
<reference evidence="6 7" key="1">
    <citation type="submission" date="2019-09" db="EMBL/GenBank/DDBJ databases">
        <title>Parvibaculum sedimenti sp. nov., isolated from sediment.</title>
        <authorList>
            <person name="Wang Y."/>
        </authorList>
    </citation>
    <scope>NUCLEOTIDE SEQUENCE [LARGE SCALE GENOMIC DNA]</scope>
    <source>
        <strain evidence="6 7">HXT-9</strain>
    </source>
</reference>
<dbReference type="AlphaFoldDB" id="A0A6N6VI80"/>
<dbReference type="PANTHER" id="PTHR30055:SF234">
    <property type="entry name" value="HTH-TYPE TRANSCRIPTIONAL REGULATOR BETI"/>
    <property type="match status" value="1"/>
</dbReference>
<evidence type="ECO:0000313" key="6">
    <source>
        <dbReference type="EMBL" id="KAB7739456.1"/>
    </source>
</evidence>
<dbReference type="GO" id="GO:0003700">
    <property type="term" value="F:DNA-binding transcription factor activity"/>
    <property type="evidence" value="ECO:0007669"/>
    <property type="project" value="TreeGrafter"/>
</dbReference>
<dbReference type="InterPro" id="IPR036271">
    <property type="entry name" value="Tet_transcr_reg_TetR-rel_C_sf"/>
</dbReference>
<dbReference type="EMBL" id="WESC01000010">
    <property type="protein sequence ID" value="KAB7739456.1"/>
    <property type="molecule type" value="Genomic_DNA"/>
</dbReference>
<dbReference type="InterPro" id="IPR050109">
    <property type="entry name" value="HTH-type_TetR-like_transc_reg"/>
</dbReference>
<protein>
    <submittedName>
        <fullName evidence="6">TetR family transcriptional regulator</fullName>
    </submittedName>
</protein>
<dbReference type="InterPro" id="IPR009057">
    <property type="entry name" value="Homeodomain-like_sf"/>
</dbReference>
<accession>A0A6N6VI80</accession>
<dbReference type="Pfam" id="PF00440">
    <property type="entry name" value="TetR_N"/>
    <property type="match status" value="1"/>
</dbReference>
<keyword evidence="2 4" id="KW-0238">DNA-binding</keyword>
<evidence type="ECO:0000256" key="2">
    <source>
        <dbReference type="ARBA" id="ARBA00023125"/>
    </source>
</evidence>
<dbReference type="Pfam" id="PF21306">
    <property type="entry name" value="TetR_C_40"/>
    <property type="match status" value="1"/>
</dbReference>
<dbReference type="PRINTS" id="PR00455">
    <property type="entry name" value="HTHTETR"/>
</dbReference>
<dbReference type="RefSeq" id="WP_152216628.1">
    <property type="nucleotide sequence ID" value="NZ_JBAQYD010000013.1"/>
</dbReference>
<dbReference type="PANTHER" id="PTHR30055">
    <property type="entry name" value="HTH-TYPE TRANSCRIPTIONAL REGULATOR RUTR"/>
    <property type="match status" value="1"/>
</dbReference>
<dbReference type="SUPFAM" id="SSF46689">
    <property type="entry name" value="Homeodomain-like"/>
    <property type="match status" value="1"/>
</dbReference>
<sequence length="227" mass="24941">MSSKGLFVSEAVLLGKSARTRARLMDAAAQLFARQGFEAVSVNEIARVAEVANGTFYVHFRDKDEIAGAVAFGIAQEVVRQLDEAMTDIDDAMERTSMATRRFIDLAGSEPDWGGALFRAVLTFQDLRESVIGYLRADLQRGVSQGVFTTEIDDVVIDTFVSMAMGALFGRLNGRFGPELGSRVAELQLRMLGVPARKAAKVAWREIPPLELHIRPLAKTWPVGRQP</sequence>
<dbReference type="Proteomes" id="UP000468901">
    <property type="component" value="Unassembled WGS sequence"/>
</dbReference>
<keyword evidence="1" id="KW-0805">Transcription regulation</keyword>
<keyword evidence="7" id="KW-1185">Reference proteome</keyword>
<evidence type="ECO:0000259" key="5">
    <source>
        <dbReference type="PROSITE" id="PS50977"/>
    </source>
</evidence>
<organism evidence="6 7">
    <name type="scientific">Parvibaculum sedimenti</name>
    <dbReference type="NCBI Taxonomy" id="2608632"/>
    <lineage>
        <taxon>Bacteria</taxon>
        <taxon>Pseudomonadati</taxon>
        <taxon>Pseudomonadota</taxon>
        <taxon>Alphaproteobacteria</taxon>
        <taxon>Hyphomicrobiales</taxon>
        <taxon>Parvibaculaceae</taxon>
        <taxon>Parvibaculum</taxon>
    </lineage>
</organism>
<feature type="domain" description="HTH tetR-type" evidence="5">
    <location>
        <begin position="18"/>
        <end position="78"/>
    </location>
</feature>
<dbReference type="PROSITE" id="PS01081">
    <property type="entry name" value="HTH_TETR_1"/>
    <property type="match status" value="1"/>
</dbReference>
<comment type="caution">
    <text evidence="6">The sequence shown here is derived from an EMBL/GenBank/DDBJ whole genome shotgun (WGS) entry which is preliminary data.</text>
</comment>
<proteinExistence type="predicted"/>
<feature type="DNA-binding region" description="H-T-H motif" evidence="4">
    <location>
        <begin position="41"/>
        <end position="60"/>
    </location>
</feature>
<evidence type="ECO:0000313" key="7">
    <source>
        <dbReference type="Proteomes" id="UP000468901"/>
    </source>
</evidence>
<keyword evidence="3" id="KW-0804">Transcription</keyword>